<feature type="compositionally biased region" description="Basic and acidic residues" evidence="6">
    <location>
        <begin position="21"/>
        <end position="30"/>
    </location>
</feature>
<evidence type="ECO:0000256" key="1">
    <source>
        <dbReference type="ARBA" id="ARBA00004123"/>
    </source>
</evidence>
<keyword evidence="4" id="KW-0804">Transcription</keyword>
<dbReference type="GO" id="GO:0003677">
    <property type="term" value="F:DNA binding"/>
    <property type="evidence" value="ECO:0007669"/>
    <property type="project" value="UniProtKB-KW"/>
</dbReference>
<evidence type="ECO:0000256" key="5">
    <source>
        <dbReference type="ARBA" id="ARBA00023242"/>
    </source>
</evidence>
<evidence type="ECO:0000256" key="6">
    <source>
        <dbReference type="SAM" id="MobiDB-lite"/>
    </source>
</evidence>
<name>A0A830DSD6_9LAMI</name>
<keyword evidence="3" id="KW-0238">DNA-binding</keyword>
<feature type="compositionally biased region" description="Polar residues" evidence="6">
    <location>
        <begin position="11"/>
        <end position="20"/>
    </location>
</feature>
<evidence type="ECO:0000256" key="2">
    <source>
        <dbReference type="ARBA" id="ARBA00023015"/>
    </source>
</evidence>
<sequence length="116" mass="13727">MSPFGVLAKSAQETSNSNSFDRQRQTRDYEEVNSSPTEGKVVKPANEKPYHCVRRRPWGKFATEIRDSTRNGVRVWLGHSTWRRRRWRTTRRRSPCATRRRFLISRWRGCGTLCGR</sequence>
<feature type="domain" description="AP2/ERF" evidence="7">
    <location>
        <begin position="49"/>
        <end position="78"/>
    </location>
</feature>
<dbReference type="GO" id="GO:0009873">
    <property type="term" value="P:ethylene-activated signaling pathway"/>
    <property type="evidence" value="ECO:0007669"/>
    <property type="project" value="InterPro"/>
</dbReference>
<dbReference type="GO" id="GO:0003700">
    <property type="term" value="F:DNA-binding transcription factor activity"/>
    <property type="evidence" value="ECO:0007669"/>
    <property type="project" value="InterPro"/>
</dbReference>
<accession>A0A830DSD6</accession>
<dbReference type="OrthoDB" id="777519at2759"/>
<dbReference type="PROSITE" id="PS51032">
    <property type="entry name" value="AP2_ERF"/>
    <property type="match status" value="1"/>
</dbReference>
<gene>
    <name evidence="8" type="ORF">PHJA_003001200</name>
</gene>
<dbReference type="Gene3D" id="3.30.730.10">
    <property type="entry name" value="AP2/ERF domain"/>
    <property type="match status" value="1"/>
</dbReference>
<dbReference type="InterPro" id="IPR016177">
    <property type="entry name" value="DNA-bd_dom_sf"/>
</dbReference>
<evidence type="ECO:0000256" key="4">
    <source>
        <dbReference type="ARBA" id="ARBA00023163"/>
    </source>
</evidence>
<organism evidence="8 9">
    <name type="scientific">Phtheirospermum japonicum</name>
    <dbReference type="NCBI Taxonomy" id="374723"/>
    <lineage>
        <taxon>Eukaryota</taxon>
        <taxon>Viridiplantae</taxon>
        <taxon>Streptophyta</taxon>
        <taxon>Embryophyta</taxon>
        <taxon>Tracheophyta</taxon>
        <taxon>Spermatophyta</taxon>
        <taxon>Magnoliopsida</taxon>
        <taxon>eudicotyledons</taxon>
        <taxon>Gunneridae</taxon>
        <taxon>Pentapetalae</taxon>
        <taxon>asterids</taxon>
        <taxon>lamiids</taxon>
        <taxon>Lamiales</taxon>
        <taxon>Orobanchaceae</taxon>
        <taxon>Orobanchaceae incertae sedis</taxon>
        <taxon>Phtheirospermum</taxon>
    </lineage>
</organism>
<dbReference type="PANTHER" id="PTHR31190:SF374">
    <property type="entry name" value="AP2_ERF DOMAIN-CONTAINING PROTEIN"/>
    <property type="match status" value="1"/>
</dbReference>
<evidence type="ECO:0000313" key="8">
    <source>
        <dbReference type="EMBL" id="GFQ08572.1"/>
    </source>
</evidence>
<dbReference type="Proteomes" id="UP000653305">
    <property type="component" value="Unassembled WGS sequence"/>
</dbReference>
<protein>
    <submittedName>
        <fullName evidence="8">Ethylene-responsive transcription factor 1b</fullName>
    </submittedName>
</protein>
<evidence type="ECO:0000256" key="3">
    <source>
        <dbReference type="ARBA" id="ARBA00023125"/>
    </source>
</evidence>
<keyword evidence="5" id="KW-0539">Nucleus</keyword>
<dbReference type="InterPro" id="IPR044808">
    <property type="entry name" value="ERF_plant"/>
</dbReference>
<evidence type="ECO:0000259" key="7">
    <source>
        <dbReference type="PROSITE" id="PS51032"/>
    </source>
</evidence>
<keyword evidence="9" id="KW-1185">Reference proteome</keyword>
<dbReference type="EMBL" id="BMAC01007207">
    <property type="protein sequence ID" value="GFQ08572.1"/>
    <property type="molecule type" value="Genomic_DNA"/>
</dbReference>
<dbReference type="GO" id="GO:0005634">
    <property type="term" value="C:nucleus"/>
    <property type="evidence" value="ECO:0007669"/>
    <property type="project" value="UniProtKB-SubCell"/>
</dbReference>
<proteinExistence type="predicted"/>
<comment type="caution">
    <text evidence="8">The sequence shown here is derived from an EMBL/GenBank/DDBJ whole genome shotgun (WGS) entry which is preliminary data.</text>
</comment>
<dbReference type="PANTHER" id="PTHR31190">
    <property type="entry name" value="DNA-BINDING DOMAIN"/>
    <property type="match status" value="1"/>
</dbReference>
<dbReference type="InterPro" id="IPR001471">
    <property type="entry name" value="AP2/ERF_dom"/>
</dbReference>
<dbReference type="SUPFAM" id="SSF54171">
    <property type="entry name" value="DNA-binding domain"/>
    <property type="match status" value="1"/>
</dbReference>
<comment type="subcellular location">
    <subcellularLocation>
        <location evidence="1">Nucleus</location>
    </subcellularLocation>
</comment>
<dbReference type="InterPro" id="IPR036955">
    <property type="entry name" value="AP2/ERF_dom_sf"/>
</dbReference>
<keyword evidence="2" id="KW-0805">Transcription regulation</keyword>
<dbReference type="AlphaFoldDB" id="A0A830DSD6"/>
<feature type="region of interest" description="Disordered" evidence="6">
    <location>
        <begin position="1"/>
        <end position="46"/>
    </location>
</feature>
<reference evidence="8" key="1">
    <citation type="submission" date="2020-07" db="EMBL/GenBank/DDBJ databases">
        <title>Ethylene signaling mediates host invasion by parasitic plants.</title>
        <authorList>
            <person name="Yoshida S."/>
        </authorList>
    </citation>
    <scope>NUCLEOTIDE SEQUENCE</scope>
    <source>
        <strain evidence="8">Okayama</strain>
    </source>
</reference>
<evidence type="ECO:0000313" key="9">
    <source>
        <dbReference type="Proteomes" id="UP000653305"/>
    </source>
</evidence>